<gene>
    <name evidence="1" type="ORF">MTR67_042437</name>
</gene>
<evidence type="ECO:0000313" key="1">
    <source>
        <dbReference type="EMBL" id="WMV49052.1"/>
    </source>
</evidence>
<keyword evidence="2" id="KW-1185">Reference proteome</keyword>
<dbReference type="AlphaFoldDB" id="A0AAF0ZR49"/>
<dbReference type="EMBL" id="CP133621">
    <property type="protein sequence ID" value="WMV49052.1"/>
    <property type="molecule type" value="Genomic_DNA"/>
</dbReference>
<dbReference type="Proteomes" id="UP001234989">
    <property type="component" value="Chromosome 10"/>
</dbReference>
<name>A0AAF0ZR49_SOLVR</name>
<sequence length="201" mass="23017">MLSSWRANEFWFAENADLQNKQNREREGEEKQQRWWLLVAVGFHELMELRMCFRCGSPEFLLGGGRWVEGSRSVGSIWVFSGDILAGEKDAVKGGLVRQSWRLVVRWFTNCFPSEWTDFRWVWLPARKWVMVTVKTEKMGSSRGGCLVVGQQRKEEMLVGKMGKQRLKLLLLPPLFSLCSSLGLSVRGSGMGLKMGNGSFF</sequence>
<reference evidence="1" key="1">
    <citation type="submission" date="2023-08" db="EMBL/GenBank/DDBJ databases">
        <title>A de novo genome assembly of Solanum verrucosum Schlechtendal, a Mexican diploid species geographically isolated from the other diploid A-genome species in potato relatives.</title>
        <authorList>
            <person name="Hosaka K."/>
        </authorList>
    </citation>
    <scope>NUCLEOTIDE SEQUENCE</scope>
    <source>
        <tissue evidence="1">Young leaves</tissue>
    </source>
</reference>
<accession>A0AAF0ZR49</accession>
<evidence type="ECO:0000313" key="2">
    <source>
        <dbReference type="Proteomes" id="UP001234989"/>
    </source>
</evidence>
<protein>
    <submittedName>
        <fullName evidence="1">Uncharacterized protein</fullName>
    </submittedName>
</protein>
<organism evidence="1 2">
    <name type="scientific">Solanum verrucosum</name>
    <dbReference type="NCBI Taxonomy" id="315347"/>
    <lineage>
        <taxon>Eukaryota</taxon>
        <taxon>Viridiplantae</taxon>
        <taxon>Streptophyta</taxon>
        <taxon>Embryophyta</taxon>
        <taxon>Tracheophyta</taxon>
        <taxon>Spermatophyta</taxon>
        <taxon>Magnoliopsida</taxon>
        <taxon>eudicotyledons</taxon>
        <taxon>Gunneridae</taxon>
        <taxon>Pentapetalae</taxon>
        <taxon>asterids</taxon>
        <taxon>lamiids</taxon>
        <taxon>Solanales</taxon>
        <taxon>Solanaceae</taxon>
        <taxon>Solanoideae</taxon>
        <taxon>Solaneae</taxon>
        <taxon>Solanum</taxon>
    </lineage>
</organism>
<proteinExistence type="predicted"/>